<dbReference type="RefSeq" id="WP_255038638.1">
    <property type="nucleotide sequence ID" value="NZ_RJUF01000178.1"/>
</dbReference>
<organism evidence="1 2">
    <name type="scientific">Lacihabitans soyangensis</name>
    <dbReference type="NCBI Taxonomy" id="869394"/>
    <lineage>
        <taxon>Bacteria</taxon>
        <taxon>Pseudomonadati</taxon>
        <taxon>Bacteroidota</taxon>
        <taxon>Cytophagia</taxon>
        <taxon>Cytophagales</taxon>
        <taxon>Leadbetterellaceae</taxon>
        <taxon>Lacihabitans</taxon>
    </lineage>
</organism>
<accession>A0AAE3H6I8</accession>
<name>A0AAE3H6I8_9BACT</name>
<evidence type="ECO:0000313" key="1">
    <source>
        <dbReference type="EMBL" id="MCP9764951.1"/>
    </source>
</evidence>
<protein>
    <submittedName>
        <fullName evidence="1">Uncharacterized protein</fullName>
    </submittedName>
</protein>
<comment type="caution">
    <text evidence="1">The sequence shown here is derived from an EMBL/GenBank/DDBJ whole genome shotgun (WGS) entry which is preliminary data.</text>
</comment>
<dbReference type="EMBL" id="RJUF01000178">
    <property type="protein sequence ID" value="MCP9764951.1"/>
    <property type="molecule type" value="Genomic_DNA"/>
</dbReference>
<proteinExistence type="predicted"/>
<sequence length="98" mass="11151">MRTNTTLITEPMVLKLGKSDTLISIGGACEALVEMDNCQNEADMEQALARVKQNYEDMVAELPQLLEYEHEDKRKIQDTFWVLNNVRKVLGGIKILKV</sequence>
<evidence type="ECO:0000313" key="2">
    <source>
        <dbReference type="Proteomes" id="UP001204144"/>
    </source>
</evidence>
<gene>
    <name evidence="1" type="ORF">EGI31_18605</name>
</gene>
<dbReference type="AlphaFoldDB" id="A0AAE3H6I8"/>
<dbReference type="Proteomes" id="UP001204144">
    <property type="component" value="Unassembled WGS sequence"/>
</dbReference>
<reference evidence="1 2" key="1">
    <citation type="submission" date="2018-11" db="EMBL/GenBank/DDBJ databases">
        <title>Novel bacteria species description.</title>
        <authorList>
            <person name="Han J.-H."/>
        </authorList>
    </citation>
    <scope>NUCLEOTIDE SEQUENCE [LARGE SCALE GENOMIC DNA]</scope>
    <source>
        <strain evidence="1 2">KCTC23259</strain>
    </source>
</reference>
<keyword evidence="2" id="KW-1185">Reference proteome</keyword>